<sequence>MNVHAYNKGLEFGFTAIELDHNGWLKRPELLDIEEINLGDTSRYGRYSTIGVAHGPNGVWTTGIRCSYGVAGESSWLSVFGRQFGNRDGAISEVLNDLKQRMMAKVGNSDTTNYHQDVIRKTLEAIAKYEIGRVQLLLF</sequence>
<organism evidence="1 2">
    <name type="scientific">Mucilaginibacter angelicae</name>
    <dbReference type="NCBI Taxonomy" id="869718"/>
    <lineage>
        <taxon>Bacteria</taxon>
        <taxon>Pseudomonadati</taxon>
        <taxon>Bacteroidota</taxon>
        <taxon>Sphingobacteriia</taxon>
        <taxon>Sphingobacteriales</taxon>
        <taxon>Sphingobacteriaceae</taxon>
        <taxon>Mucilaginibacter</taxon>
    </lineage>
</organism>
<evidence type="ECO:0000313" key="1">
    <source>
        <dbReference type="EMBL" id="MFC0513524.1"/>
    </source>
</evidence>
<proteinExistence type="predicted"/>
<protein>
    <submittedName>
        <fullName evidence="1">Uncharacterized protein</fullName>
    </submittedName>
</protein>
<reference evidence="1 2" key="1">
    <citation type="submission" date="2024-09" db="EMBL/GenBank/DDBJ databases">
        <authorList>
            <person name="Sun Q."/>
            <person name="Mori K."/>
        </authorList>
    </citation>
    <scope>NUCLEOTIDE SEQUENCE [LARGE SCALE GENOMIC DNA]</scope>
    <source>
        <strain evidence="1 2">NCAIM B.02415</strain>
    </source>
</reference>
<name>A0ABV6L1B6_9SPHI</name>
<keyword evidence="2" id="KW-1185">Reference proteome</keyword>
<dbReference type="Proteomes" id="UP001589828">
    <property type="component" value="Unassembled WGS sequence"/>
</dbReference>
<gene>
    <name evidence="1" type="ORF">ACFFGT_04905</name>
</gene>
<accession>A0ABV6L1B6</accession>
<dbReference type="EMBL" id="JBHLTS010000015">
    <property type="protein sequence ID" value="MFC0513524.1"/>
    <property type="molecule type" value="Genomic_DNA"/>
</dbReference>
<evidence type="ECO:0000313" key="2">
    <source>
        <dbReference type="Proteomes" id="UP001589828"/>
    </source>
</evidence>
<dbReference type="RefSeq" id="WP_377021388.1">
    <property type="nucleotide sequence ID" value="NZ_JBHLTS010000015.1"/>
</dbReference>
<comment type="caution">
    <text evidence="1">The sequence shown here is derived from an EMBL/GenBank/DDBJ whole genome shotgun (WGS) entry which is preliminary data.</text>
</comment>